<protein>
    <submittedName>
        <fullName evidence="4">PiRNA metabolic process</fullName>
    </submittedName>
</protein>
<feature type="region of interest" description="Disordered" evidence="1">
    <location>
        <begin position="548"/>
        <end position="638"/>
    </location>
</feature>
<dbReference type="SMART" id="SM00474">
    <property type="entry name" value="35EXOc"/>
    <property type="match status" value="1"/>
</dbReference>
<evidence type="ECO:0000313" key="5">
    <source>
        <dbReference type="Proteomes" id="UP001163046"/>
    </source>
</evidence>
<feature type="region of interest" description="Disordered" evidence="1">
    <location>
        <begin position="468"/>
        <end position="510"/>
    </location>
</feature>
<dbReference type="InterPro" id="IPR036397">
    <property type="entry name" value="RNaseH_sf"/>
</dbReference>
<feature type="compositionally biased region" description="Low complexity" evidence="1">
    <location>
        <begin position="574"/>
        <end position="584"/>
    </location>
</feature>
<dbReference type="GO" id="GO:0003676">
    <property type="term" value="F:nucleic acid binding"/>
    <property type="evidence" value="ECO:0007669"/>
    <property type="project" value="InterPro"/>
</dbReference>
<sequence length="731" mass="81237">MADKSTFVGARLRVSTSEGDYEGMVHSIDTEKRKLTLTKVVSCSTGAKLHGFHHFFGHELNTLELLEEANNNSSHNQQTENKKISDSKEDKRKHQQNHDTSKPDTGFGGRGIAKAFKDAGIGINSKLGVKRTAVSSGSLSRDASDEGNSLLKRQPIIAEKYLSDMLSDDDEKENVSPDDLPAIVLIDAFGESFEEAVKFISRQRVIGVCCEGVNLGRLGKLCWLVIGCSKVIYLFDVLTLGAPCFDEGLQDIMESGDILKVFHDCRQASDALFHQYRIRLVNVFDTQVADVIIYKNERGGELPRHVNGLVACLYEYLNLSPENVNFQKVRQKFMQRSESIWADRPAPAALVDAAAKHVMYLRELRLAQMERLMAEFLYGVDVYLSLIRDSKELNPKVKGQLLPVKFRELNRYNYRQRSRRFDGDFHEDAKEGVPEDVLASREAWYEGDQFAHEYQKKKGRVKERQFELPNPVHAPPNPGPTPSYPGPTPPNPVPAPPNPVSTPPNPVSAPVDRLRQTLRASGSDSEASTISTEGSGFNMRSLAHEQATTAPVVKSTPVLIPSRTQPIFTEKDFPPLSSSESEGPGTPPRQTTTNNNTRKHQSRNLQAEGRLGRNGSEPAAHAMEPGLQSNSPESHIRSLQRANALMRESASLPGRGRAGALLRHAALPALRLPTEDVSGYHRYEQAAAERYETRRNEFHFPADDELLAAPEIVPVPRHQIIGGTPVRIRQA</sequence>
<evidence type="ECO:0000313" key="4">
    <source>
        <dbReference type="EMBL" id="KAJ7356245.1"/>
    </source>
</evidence>
<dbReference type="InterPro" id="IPR002562">
    <property type="entry name" value="3'-5'_exonuclease_dom"/>
</dbReference>
<name>A0A9W9YLC5_9CNID</name>
<feature type="region of interest" description="Disordered" evidence="1">
    <location>
        <begin position="71"/>
        <end position="109"/>
    </location>
</feature>
<gene>
    <name evidence="4" type="primary">EXD1</name>
    <name evidence="4" type="ORF">OS493_025999</name>
</gene>
<dbReference type="PANTHER" id="PTHR46628:SF1">
    <property type="entry name" value="PIRNA BIOGENESIS PROTEIN EXD1"/>
    <property type="match status" value="1"/>
</dbReference>
<dbReference type="InterPro" id="IPR012337">
    <property type="entry name" value="RNaseH-like_sf"/>
</dbReference>
<dbReference type="InterPro" id="IPR052144">
    <property type="entry name" value="piRNA_biogenesis_EXD1"/>
</dbReference>
<dbReference type="GO" id="GO:0008408">
    <property type="term" value="F:3'-5' exonuclease activity"/>
    <property type="evidence" value="ECO:0007669"/>
    <property type="project" value="InterPro"/>
</dbReference>
<dbReference type="AlphaFoldDB" id="A0A9W9YLC5"/>
<dbReference type="SUPFAM" id="SSF53098">
    <property type="entry name" value="Ribonuclease H-like"/>
    <property type="match status" value="1"/>
</dbReference>
<dbReference type="SMART" id="SM01271">
    <property type="entry name" value="LSM14"/>
    <property type="match status" value="1"/>
</dbReference>
<dbReference type="Pfam" id="PF01612">
    <property type="entry name" value="DNA_pol_A_exo1"/>
    <property type="match status" value="1"/>
</dbReference>
<organism evidence="4 5">
    <name type="scientific">Desmophyllum pertusum</name>
    <dbReference type="NCBI Taxonomy" id="174260"/>
    <lineage>
        <taxon>Eukaryota</taxon>
        <taxon>Metazoa</taxon>
        <taxon>Cnidaria</taxon>
        <taxon>Anthozoa</taxon>
        <taxon>Hexacorallia</taxon>
        <taxon>Scleractinia</taxon>
        <taxon>Caryophylliina</taxon>
        <taxon>Caryophylliidae</taxon>
        <taxon>Desmophyllum</taxon>
    </lineage>
</organism>
<evidence type="ECO:0000259" key="3">
    <source>
        <dbReference type="SMART" id="SM01271"/>
    </source>
</evidence>
<keyword evidence="5" id="KW-1185">Reference proteome</keyword>
<proteinExistence type="predicted"/>
<evidence type="ECO:0000256" key="1">
    <source>
        <dbReference type="SAM" id="MobiDB-lite"/>
    </source>
</evidence>
<accession>A0A9W9YLC5</accession>
<dbReference type="Proteomes" id="UP001163046">
    <property type="component" value="Unassembled WGS sequence"/>
</dbReference>
<dbReference type="EMBL" id="MU827323">
    <property type="protein sequence ID" value="KAJ7356245.1"/>
    <property type="molecule type" value="Genomic_DNA"/>
</dbReference>
<dbReference type="OrthoDB" id="26838at2759"/>
<dbReference type="PANTHER" id="PTHR46628">
    <property type="entry name" value="PIRNA BIOGENESIS PROTEIN EXD1"/>
    <property type="match status" value="1"/>
</dbReference>
<evidence type="ECO:0000259" key="2">
    <source>
        <dbReference type="SMART" id="SM00474"/>
    </source>
</evidence>
<reference evidence="4" key="1">
    <citation type="submission" date="2023-01" db="EMBL/GenBank/DDBJ databases">
        <title>Genome assembly of the deep-sea coral Lophelia pertusa.</title>
        <authorList>
            <person name="Herrera S."/>
            <person name="Cordes E."/>
        </authorList>
    </citation>
    <scope>NUCLEOTIDE SEQUENCE</scope>
    <source>
        <strain evidence="4">USNM1676648</strain>
        <tissue evidence="4">Polyp</tissue>
    </source>
</reference>
<dbReference type="Gene3D" id="3.30.420.10">
    <property type="entry name" value="Ribonuclease H-like superfamily/Ribonuclease H"/>
    <property type="match status" value="1"/>
</dbReference>
<dbReference type="InterPro" id="IPR025609">
    <property type="entry name" value="Lsm14-like_N"/>
</dbReference>
<dbReference type="GO" id="GO:0034587">
    <property type="term" value="P:piRNA processing"/>
    <property type="evidence" value="ECO:0007669"/>
    <property type="project" value="TreeGrafter"/>
</dbReference>
<feature type="compositionally biased region" description="Pro residues" evidence="1">
    <location>
        <begin position="472"/>
        <end position="507"/>
    </location>
</feature>
<comment type="caution">
    <text evidence="4">The sequence shown here is derived from an EMBL/GenBank/DDBJ whole genome shotgun (WGS) entry which is preliminary data.</text>
</comment>
<feature type="domain" description="3'-5' exonuclease" evidence="2">
    <location>
        <begin position="184"/>
        <end position="375"/>
    </location>
</feature>
<dbReference type="GO" id="GO:1990923">
    <property type="term" value="C:PET complex"/>
    <property type="evidence" value="ECO:0007669"/>
    <property type="project" value="TreeGrafter"/>
</dbReference>
<feature type="domain" description="Lsm14-like N-terminal" evidence="3">
    <location>
        <begin position="1"/>
        <end position="89"/>
    </location>
</feature>
<feature type="compositionally biased region" description="Basic and acidic residues" evidence="1">
    <location>
        <begin position="80"/>
        <end position="102"/>
    </location>
</feature>